<feature type="chain" id="PRO_5022766614" description="Carboxypeptidase regulatory-like domain-containing protein" evidence="1">
    <location>
        <begin position="24"/>
        <end position="150"/>
    </location>
</feature>
<proteinExistence type="predicted"/>
<sequence precursor="true">MNNRSRFSPVAGRLACVAMLFLAGCSSSPQREIRGQVSLDGQPLESGEILFKPTAGSVGPTAGSSITDGEYSIPAVAQGVIAGNQYQVSITSMAGSGRMAPDPNEPTGQRELLENIVPERYNTDTELTITVSADKSENVFDFPLESTPEL</sequence>
<keyword evidence="1" id="KW-0732">Signal</keyword>
<feature type="signal peptide" evidence="1">
    <location>
        <begin position="1"/>
        <end position="23"/>
    </location>
</feature>
<dbReference type="RefSeq" id="WP_146397209.1">
    <property type="nucleotide sequence ID" value="NZ_SJPQ01000001.1"/>
</dbReference>
<evidence type="ECO:0000256" key="1">
    <source>
        <dbReference type="SAM" id="SignalP"/>
    </source>
</evidence>
<name>A0A5C5ZT07_9BACT</name>
<evidence type="ECO:0000313" key="3">
    <source>
        <dbReference type="Proteomes" id="UP000315440"/>
    </source>
</evidence>
<keyword evidence="3" id="KW-1185">Reference proteome</keyword>
<accession>A0A5C5ZT07</accession>
<dbReference type="Proteomes" id="UP000315440">
    <property type="component" value="Unassembled WGS sequence"/>
</dbReference>
<dbReference type="PROSITE" id="PS51257">
    <property type="entry name" value="PROKAR_LIPOPROTEIN"/>
    <property type="match status" value="1"/>
</dbReference>
<organism evidence="2 3">
    <name type="scientific">Pseudobythopirellula maris</name>
    <dbReference type="NCBI Taxonomy" id="2527991"/>
    <lineage>
        <taxon>Bacteria</taxon>
        <taxon>Pseudomonadati</taxon>
        <taxon>Planctomycetota</taxon>
        <taxon>Planctomycetia</taxon>
        <taxon>Pirellulales</taxon>
        <taxon>Lacipirellulaceae</taxon>
        <taxon>Pseudobythopirellula</taxon>
    </lineage>
</organism>
<comment type="caution">
    <text evidence="2">The sequence shown here is derived from an EMBL/GenBank/DDBJ whole genome shotgun (WGS) entry which is preliminary data.</text>
</comment>
<dbReference type="OrthoDB" id="291487at2"/>
<reference evidence="2 3" key="1">
    <citation type="submission" date="2019-02" db="EMBL/GenBank/DDBJ databases">
        <title>Deep-cultivation of Planctomycetes and their phenomic and genomic characterization uncovers novel biology.</title>
        <authorList>
            <person name="Wiegand S."/>
            <person name="Jogler M."/>
            <person name="Boedeker C."/>
            <person name="Pinto D."/>
            <person name="Vollmers J."/>
            <person name="Rivas-Marin E."/>
            <person name="Kohn T."/>
            <person name="Peeters S.H."/>
            <person name="Heuer A."/>
            <person name="Rast P."/>
            <person name="Oberbeckmann S."/>
            <person name="Bunk B."/>
            <person name="Jeske O."/>
            <person name="Meyerdierks A."/>
            <person name="Storesund J.E."/>
            <person name="Kallscheuer N."/>
            <person name="Luecker S."/>
            <person name="Lage O.M."/>
            <person name="Pohl T."/>
            <person name="Merkel B.J."/>
            <person name="Hornburger P."/>
            <person name="Mueller R.-W."/>
            <person name="Bruemmer F."/>
            <person name="Labrenz M."/>
            <person name="Spormann A.M."/>
            <person name="Op Den Camp H."/>
            <person name="Overmann J."/>
            <person name="Amann R."/>
            <person name="Jetten M.S.M."/>
            <person name="Mascher T."/>
            <person name="Medema M.H."/>
            <person name="Devos D.P."/>
            <person name="Kaster A.-K."/>
            <person name="Ovreas L."/>
            <person name="Rohde M."/>
            <person name="Galperin M.Y."/>
            <person name="Jogler C."/>
        </authorList>
    </citation>
    <scope>NUCLEOTIDE SEQUENCE [LARGE SCALE GENOMIC DNA]</scope>
    <source>
        <strain evidence="2 3">Mal64</strain>
    </source>
</reference>
<dbReference type="EMBL" id="SJPQ01000001">
    <property type="protein sequence ID" value="TWT90380.1"/>
    <property type="molecule type" value="Genomic_DNA"/>
</dbReference>
<protein>
    <recommendedName>
        <fullName evidence="4">Carboxypeptidase regulatory-like domain-containing protein</fullName>
    </recommendedName>
</protein>
<evidence type="ECO:0008006" key="4">
    <source>
        <dbReference type="Google" id="ProtNLM"/>
    </source>
</evidence>
<evidence type="ECO:0000313" key="2">
    <source>
        <dbReference type="EMBL" id="TWT90380.1"/>
    </source>
</evidence>
<dbReference type="AlphaFoldDB" id="A0A5C5ZT07"/>
<gene>
    <name evidence="2" type="ORF">Mal64_07690</name>
</gene>